<keyword evidence="1" id="KW-1185">Reference proteome</keyword>
<reference evidence="2" key="1">
    <citation type="submission" date="2022-11" db="UniProtKB">
        <authorList>
            <consortium name="WormBaseParasite"/>
        </authorList>
    </citation>
    <scope>IDENTIFICATION</scope>
</reference>
<proteinExistence type="predicted"/>
<dbReference type="Proteomes" id="UP000887565">
    <property type="component" value="Unplaced"/>
</dbReference>
<accession>A0A915J959</accession>
<evidence type="ECO:0000313" key="1">
    <source>
        <dbReference type="Proteomes" id="UP000887565"/>
    </source>
</evidence>
<organism evidence="1 2">
    <name type="scientific">Romanomermis culicivorax</name>
    <name type="common">Nematode worm</name>
    <dbReference type="NCBI Taxonomy" id="13658"/>
    <lineage>
        <taxon>Eukaryota</taxon>
        <taxon>Metazoa</taxon>
        <taxon>Ecdysozoa</taxon>
        <taxon>Nematoda</taxon>
        <taxon>Enoplea</taxon>
        <taxon>Dorylaimia</taxon>
        <taxon>Mermithida</taxon>
        <taxon>Mermithoidea</taxon>
        <taxon>Mermithidae</taxon>
        <taxon>Romanomermis</taxon>
    </lineage>
</organism>
<protein>
    <submittedName>
        <fullName evidence="2">Uncharacterized protein</fullName>
    </submittedName>
</protein>
<evidence type="ECO:0000313" key="2">
    <source>
        <dbReference type="WBParaSite" id="nRc.2.0.1.t23004-RA"/>
    </source>
</evidence>
<dbReference type="AlphaFoldDB" id="A0A915J959"/>
<dbReference type="WBParaSite" id="nRc.2.0.1.t23004-RA">
    <property type="protein sequence ID" value="nRc.2.0.1.t23004-RA"/>
    <property type="gene ID" value="nRc.2.0.1.g23004"/>
</dbReference>
<name>A0A915J959_ROMCU</name>
<sequence>MYTKMVKNANFLGASRHEYDFYGFITRKLIFLAPFSGFFCEKIDFLK</sequence>